<evidence type="ECO:0000256" key="10">
    <source>
        <dbReference type="ARBA" id="ARBA00023136"/>
    </source>
</evidence>
<gene>
    <name evidence="13" type="ORF">TRUGW13939_10198</name>
</gene>
<keyword evidence="9" id="KW-0408">Iron</keyword>
<proteinExistence type="predicted"/>
<keyword evidence="10 11" id="KW-0472">Membrane</keyword>
<keyword evidence="4" id="KW-0349">Heme</keyword>
<dbReference type="OrthoDB" id="432881at2759"/>
<evidence type="ECO:0000256" key="11">
    <source>
        <dbReference type="SAM" id="Phobius"/>
    </source>
</evidence>
<evidence type="ECO:0000256" key="8">
    <source>
        <dbReference type="ARBA" id="ARBA00022989"/>
    </source>
</evidence>
<dbReference type="InterPro" id="IPR045150">
    <property type="entry name" value="CYB561D1/2"/>
</dbReference>
<feature type="domain" description="Cytochrome b561" evidence="12">
    <location>
        <begin position="37"/>
        <end position="234"/>
    </location>
</feature>
<keyword evidence="14" id="KW-1185">Reference proteome</keyword>
<keyword evidence="7" id="KW-0249">Electron transport</keyword>
<dbReference type="KEGG" id="trg:TRUGW13939_10198"/>
<evidence type="ECO:0000256" key="6">
    <source>
        <dbReference type="ARBA" id="ARBA00022723"/>
    </source>
</evidence>
<dbReference type="PROSITE" id="PS50939">
    <property type="entry name" value="CYTOCHROME_B561"/>
    <property type="match status" value="1"/>
</dbReference>
<dbReference type="EMBL" id="CP055902">
    <property type="protein sequence ID" value="QKX63030.1"/>
    <property type="molecule type" value="Genomic_DNA"/>
</dbReference>
<name>A0A7H8R9D7_TALRU</name>
<evidence type="ECO:0000256" key="7">
    <source>
        <dbReference type="ARBA" id="ARBA00022982"/>
    </source>
</evidence>
<dbReference type="Proteomes" id="UP000509510">
    <property type="component" value="Chromosome V"/>
</dbReference>
<dbReference type="SMART" id="SM00665">
    <property type="entry name" value="B561"/>
    <property type="match status" value="1"/>
</dbReference>
<dbReference type="GO" id="GO:0046872">
    <property type="term" value="F:metal ion binding"/>
    <property type="evidence" value="ECO:0007669"/>
    <property type="project" value="UniProtKB-KW"/>
</dbReference>
<dbReference type="GO" id="GO:0016020">
    <property type="term" value="C:membrane"/>
    <property type="evidence" value="ECO:0007669"/>
    <property type="project" value="UniProtKB-SubCell"/>
</dbReference>
<comment type="subcellular location">
    <subcellularLocation>
        <location evidence="2">Membrane</location>
        <topology evidence="2">Multi-pass membrane protein</topology>
    </subcellularLocation>
</comment>
<feature type="transmembrane region" description="Helical" evidence="11">
    <location>
        <begin position="103"/>
        <end position="125"/>
    </location>
</feature>
<reference evidence="14" key="1">
    <citation type="submission" date="2020-06" db="EMBL/GenBank/DDBJ databases">
        <title>A chromosome-scale genome assembly of Talaromyces rugulosus W13939.</title>
        <authorList>
            <person name="Wang B."/>
            <person name="Guo L."/>
            <person name="Ye K."/>
            <person name="Wang L."/>
        </authorList>
    </citation>
    <scope>NUCLEOTIDE SEQUENCE [LARGE SCALE GENOMIC DNA]</scope>
    <source>
        <strain evidence="14">W13939</strain>
    </source>
</reference>
<dbReference type="RefSeq" id="XP_035349204.1">
    <property type="nucleotide sequence ID" value="XM_035493311.1"/>
</dbReference>
<dbReference type="AlphaFoldDB" id="A0A7H8R9D7"/>
<comment type="cofactor">
    <cofactor evidence="1">
        <name>heme b</name>
        <dbReference type="ChEBI" id="CHEBI:60344"/>
    </cofactor>
</comment>
<evidence type="ECO:0000256" key="1">
    <source>
        <dbReference type="ARBA" id="ARBA00001970"/>
    </source>
</evidence>
<evidence type="ECO:0000256" key="4">
    <source>
        <dbReference type="ARBA" id="ARBA00022617"/>
    </source>
</evidence>
<dbReference type="GO" id="GO:0140575">
    <property type="term" value="F:transmembrane monodehydroascorbate reductase activity"/>
    <property type="evidence" value="ECO:0007669"/>
    <property type="project" value="InterPro"/>
</dbReference>
<keyword evidence="3" id="KW-0813">Transport</keyword>
<evidence type="ECO:0000256" key="9">
    <source>
        <dbReference type="ARBA" id="ARBA00023004"/>
    </source>
</evidence>
<feature type="transmembrane region" description="Helical" evidence="11">
    <location>
        <begin position="211"/>
        <end position="231"/>
    </location>
</feature>
<feature type="transmembrane region" description="Helical" evidence="11">
    <location>
        <begin position="180"/>
        <end position="199"/>
    </location>
</feature>
<evidence type="ECO:0000256" key="5">
    <source>
        <dbReference type="ARBA" id="ARBA00022692"/>
    </source>
</evidence>
<feature type="transmembrane region" description="Helical" evidence="11">
    <location>
        <begin position="68"/>
        <end position="91"/>
    </location>
</feature>
<evidence type="ECO:0000256" key="2">
    <source>
        <dbReference type="ARBA" id="ARBA00004141"/>
    </source>
</evidence>
<feature type="transmembrane region" description="Helical" evidence="11">
    <location>
        <begin position="145"/>
        <end position="168"/>
    </location>
</feature>
<sequence>MASATGIPENVHAASEEEPLLGSAGGVQQRQTEPIYHNFITGSAIVAQAGVWVLTAVVWSAIFSHDLIFFSAHPLLNSAAILLQVQAILVLQPASTARQKTIGTYIHAALLTLSLGAFISAFIIIEINKGDHQRLTSPHGILGLITYILIILQAFVGVAQFWLPVWVFGSVENGKKIYKYHRGSGYILLVLELATVSAATQTTFNQEVLHIRLWVALVTAIIIILSVGARLKKHKLGL</sequence>
<evidence type="ECO:0000313" key="14">
    <source>
        <dbReference type="Proteomes" id="UP000509510"/>
    </source>
</evidence>
<evidence type="ECO:0000259" key="12">
    <source>
        <dbReference type="PROSITE" id="PS50939"/>
    </source>
</evidence>
<keyword evidence="8 11" id="KW-1133">Transmembrane helix</keyword>
<keyword evidence="5 11" id="KW-0812">Transmembrane</keyword>
<dbReference type="PANTHER" id="PTHR15422:SF45">
    <property type="entry name" value="CYTOCHROME B561 DOMAIN-CONTAINING PROTEIN"/>
    <property type="match status" value="1"/>
</dbReference>
<dbReference type="InterPro" id="IPR006593">
    <property type="entry name" value="Cyt_b561/ferric_Rdtase_TM"/>
</dbReference>
<dbReference type="GeneID" id="55997679"/>
<evidence type="ECO:0000313" key="13">
    <source>
        <dbReference type="EMBL" id="QKX63030.1"/>
    </source>
</evidence>
<protein>
    <recommendedName>
        <fullName evidence="12">Cytochrome b561 domain-containing protein</fullName>
    </recommendedName>
</protein>
<keyword evidence="6" id="KW-0479">Metal-binding</keyword>
<organism evidence="13 14">
    <name type="scientific">Talaromyces rugulosus</name>
    <name type="common">Penicillium rugulosum</name>
    <dbReference type="NCBI Taxonomy" id="121627"/>
    <lineage>
        <taxon>Eukaryota</taxon>
        <taxon>Fungi</taxon>
        <taxon>Dikarya</taxon>
        <taxon>Ascomycota</taxon>
        <taxon>Pezizomycotina</taxon>
        <taxon>Eurotiomycetes</taxon>
        <taxon>Eurotiomycetidae</taxon>
        <taxon>Eurotiales</taxon>
        <taxon>Trichocomaceae</taxon>
        <taxon>Talaromyces</taxon>
        <taxon>Talaromyces sect. Islandici</taxon>
    </lineage>
</organism>
<accession>A0A7H8R9D7</accession>
<dbReference type="CDD" id="cd08761">
    <property type="entry name" value="Cyt_b561_CYB561D2_like"/>
    <property type="match status" value="1"/>
</dbReference>
<dbReference type="Gene3D" id="1.20.120.1770">
    <property type="match status" value="1"/>
</dbReference>
<feature type="transmembrane region" description="Helical" evidence="11">
    <location>
        <begin position="39"/>
        <end position="62"/>
    </location>
</feature>
<dbReference type="PANTHER" id="PTHR15422">
    <property type="entry name" value="OS05G0565100 PROTEIN"/>
    <property type="match status" value="1"/>
</dbReference>
<evidence type="ECO:0000256" key="3">
    <source>
        <dbReference type="ARBA" id="ARBA00022448"/>
    </source>
</evidence>
<dbReference type="Pfam" id="PF03188">
    <property type="entry name" value="Cytochrom_B561"/>
    <property type="match status" value="1"/>
</dbReference>